<evidence type="ECO:0000313" key="2">
    <source>
        <dbReference type="EMBL" id="KAJ1186400.1"/>
    </source>
</evidence>
<name>A0AAV7UBT6_PLEWA</name>
<proteinExistence type="predicted"/>
<dbReference type="AlphaFoldDB" id="A0AAV7UBT6"/>
<protein>
    <submittedName>
        <fullName evidence="2">Uncharacterized protein</fullName>
    </submittedName>
</protein>
<evidence type="ECO:0000313" key="3">
    <source>
        <dbReference type="Proteomes" id="UP001066276"/>
    </source>
</evidence>
<sequence>MVRGGRPAPSPAPAASRPSAAARASLPNELLQRSLPLQMRKLVHNPTVLCMKGLQKEVRQEHLLDGSSEE</sequence>
<organism evidence="2 3">
    <name type="scientific">Pleurodeles waltl</name>
    <name type="common">Iberian ribbed newt</name>
    <dbReference type="NCBI Taxonomy" id="8319"/>
    <lineage>
        <taxon>Eukaryota</taxon>
        <taxon>Metazoa</taxon>
        <taxon>Chordata</taxon>
        <taxon>Craniata</taxon>
        <taxon>Vertebrata</taxon>
        <taxon>Euteleostomi</taxon>
        <taxon>Amphibia</taxon>
        <taxon>Batrachia</taxon>
        <taxon>Caudata</taxon>
        <taxon>Salamandroidea</taxon>
        <taxon>Salamandridae</taxon>
        <taxon>Pleurodelinae</taxon>
        <taxon>Pleurodeles</taxon>
    </lineage>
</organism>
<comment type="caution">
    <text evidence="2">The sequence shown here is derived from an EMBL/GenBank/DDBJ whole genome shotgun (WGS) entry which is preliminary data.</text>
</comment>
<keyword evidence="3" id="KW-1185">Reference proteome</keyword>
<reference evidence="2" key="1">
    <citation type="journal article" date="2022" name="bioRxiv">
        <title>Sequencing and chromosome-scale assembly of the giantPleurodeles waltlgenome.</title>
        <authorList>
            <person name="Brown T."/>
            <person name="Elewa A."/>
            <person name="Iarovenko S."/>
            <person name="Subramanian E."/>
            <person name="Araus A.J."/>
            <person name="Petzold A."/>
            <person name="Susuki M."/>
            <person name="Suzuki K.-i.T."/>
            <person name="Hayashi T."/>
            <person name="Toyoda A."/>
            <person name="Oliveira C."/>
            <person name="Osipova E."/>
            <person name="Leigh N.D."/>
            <person name="Simon A."/>
            <person name="Yun M.H."/>
        </authorList>
    </citation>
    <scope>NUCLEOTIDE SEQUENCE</scope>
    <source>
        <strain evidence="2">20211129_DDA</strain>
        <tissue evidence="2">Liver</tissue>
    </source>
</reference>
<gene>
    <name evidence="2" type="ORF">NDU88_003181</name>
</gene>
<evidence type="ECO:0000256" key="1">
    <source>
        <dbReference type="SAM" id="MobiDB-lite"/>
    </source>
</evidence>
<dbReference type="Proteomes" id="UP001066276">
    <property type="component" value="Chromosome 3_1"/>
</dbReference>
<dbReference type="EMBL" id="JANPWB010000005">
    <property type="protein sequence ID" value="KAJ1186400.1"/>
    <property type="molecule type" value="Genomic_DNA"/>
</dbReference>
<feature type="compositionally biased region" description="Low complexity" evidence="1">
    <location>
        <begin position="13"/>
        <end position="25"/>
    </location>
</feature>
<accession>A0AAV7UBT6</accession>
<feature type="region of interest" description="Disordered" evidence="1">
    <location>
        <begin position="1"/>
        <end position="25"/>
    </location>
</feature>